<accession>A0ABD1FYZ4</accession>
<dbReference type="Proteomes" id="UP001567538">
    <property type="component" value="Unassembled WGS sequence"/>
</dbReference>
<evidence type="ECO:0000259" key="1">
    <source>
        <dbReference type="PROSITE" id="PS50181"/>
    </source>
</evidence>
<dbReference type="CDD" id="cd22157">
    <property type="entry name" value="F-box_AtFBW1-like"/>
    <property type="match status" value="1"/>
</dbReference>
<dbReference type="AlphaFoldDB" id="A0ABD1FYZ4"/>
<name>A0ABD1FYZ4_SALDI</name>
<evidence type="ECO:0000313" key="2">
    <source>
        <dbReference type="EMBL" id="KAL1536705.1"/>
    </source>
</evidence>
<feature type="domain" description="F-box" evidence="1">
    <location>
        <begin position="1"/>
        <end position="40"/>
    </location>
</feature>
<dbReference type="PROSITE" id="PS50181">
    <property type="entry name" value="FBOX"/>
    <property type="match status" value="1"/>
</dbReference>
<dbReference type="Gene3D" id="1.20.1280.50">
    <property type="match status" value="1"/>
</dbReference>
<dbReference type="SUPFAM" id="SSF81383">
    <property type="entry name" value="F-box domain"/>
    <property type="match status" value="1"/>
</dbReference>
<keyword evidence="3" id="KW-1185">Reference proteome</keyword>
<proteinExistence type="predicted"/>
<dbReference type="SMART" id="SM00256">
    <property type="entry name" value="FBOX"/>
    <property type="match status" value="1"/>
</dbReference>
<dbReference type="InterPro" id="IPR001810">
    <property type="entry name" value="F-box_dom"/>
</dbReference>
<comment type="caution">
    <text evidence="2">The sequence shown here is derived from an EMBL/GenBank/DDBJ whole genome shotgun (WGS) entry which is preliminary data.</text>
</comment>
<evidence type="ECO:0000313" key="3">
    <source>
        <dbReference type="Proteomes" id="UP001567538"/>
    </source>
</evidence>
<reference evidence="2 3" key="1">
    <citation type="submission" date="2024-06" db="EMBL/GenBank/DDBJ databases">
        <title>A chromosome level genome sequence of Diviner's sage (Salvia divinorum).</title>
        <authorList>
            <person name="Ford S.A."/>
            <person name="Ro D.-K."/>
            <person name="Ness R.W."/>
            <person name="Phillips M.A."/>
        </authorList>
    </citation>
    <scope>NUCLEOTIDE SEQUENCE [LARGE SCALE GENOMIC DNA]</scope>
    <source>
        <strain evidence="2">SAF-2024a</strain>
        <tissue evidence="2">Leaf</tissue>
    </source>
</reference>
<sequence length="363" mass="42517">MNSDVLTEILLRLPVQSLLRFKTVCKLWCHIINSQSFKKLRSQKSDEKVGLKFSRYNSRIRVKFKNKSFIAQGPVKGVICICTKLMVPKAICYLFLGQLKLLPRSTYPYPYPDSCRISWPDVAIGFDGEDFKVVQLMPCWKHNRLHARLNSRKTDSWRELEGDGIVDDLRYNSVIPIKSLCMNDGHFAHWLVNSRKVGGGTMSRIVSFDMKNEVFHTIRLRPDYVSVYGFSRIFTIDEHSFMRFYIPPHSWNVAICESRCEGRELSWNQVGRVKLTPLHVIPDCVFLEFYGDIGYAFLEYDKRVYIYDDRAQKFITELPLRMRFTERSVTSLNGGSLVSLEILNMEIFNMERACQYNYFRIEL</sequence>
<dbReference type="InterPro" id="IPR050796">
    <property type="entry name" value="SCF_F-box_component"/>
</dbReference>
<protein>
    <submittedName>
        <fullName evidence="2">F-box protein</fullName>
    </submittedName>
</protein>
<gene>
    <name evidence="2" type="ORF">AAHA92_29310</name>
</gene>
<dbReference type="Pfam" id="PF00646">
    <property type="entry name" value="F-box"/>
    <property type="match status" value="1"/>
</dbReference>
<dbReference type="PANTHER" id="PTHR31672">
    <property type="entry name" value="BNACNNG10540D PROTEIN"/>
    <property type="match status" value="1"/>
</dbReference>
<dbReference type="PANTHER" id="PTHR31672:SF13">
    <property type="entry name" value="F-BOX PROTEIN CPR30-LIKE"/>
    <property type="match status" value="1"/>
</dbReference>
<dbReference type="EMBL" id="JBEAFC010000011">
    <property type="protein sequence ID" value="KAL1536705.1"/>
    <property type="molecule type" value="Genomic_DNA"/>
</dbReference>
<dbReference type="InterPro" id="IPR036047">
    <property type="entry name" value="F-box-like_dom_sf"/>
</dbReference>
<organism evidence="2 3">
    <name type="scientific">Salvia divinorum</name>
    <name type="common">Maria pastora</name>
    <name type="synonym">Diviner's sage</name>
    <dbReference type="NCBI Taxonomy" id="28513"/>
    <lineage>
        <taxon>Eukaryota</taxon>
        <taxon>Viridiplantae</taxon>
        <taxon>Streptophyta</taxon>
        <taxon>Embryophyta</taxon>
        <taxon>Tracheophyta</taxon>
        <taxon>Spermatophyta</taxon>
        <taxon>Magnoliopsida</taxon>
        <taxon>eudicotyledons</taxon>
        <taxon>Gunneridae</taxon>
        <taxon>Pentapetalae</taxon>
        <taxon>asterids</taxon>
        <taxon>lamiids</taxon>
        <taxon>Lamiales</taxon>
        <taxon>Lamiaceae</taxon>
        <taxon>Nepetoideae</taxon>
        <taxon>Mentheae</taxon>
        <taxon>Salviinae</taxon>
        <taxon>Salvia</taxon>
        <taxon>Salvia subgen. Calosphace</taxon>
    </lineage>
</organism>